<evidence type="ECO:0000313" key="4">
    <source>
        <dbReference type="EMBL" id="KUK87999.1"/>
    </source>
</evidence>
<evidence type="ECO:0000313" key="5">
    <source>
        <dbReference type="Proteomes" id="UP000053467"/>
    </source>
</evidence>
<evidence type="ECO:0000256" key="1">
    <source>
        <dbReference type="ARBA" id="ARBA00022679"/>
    </source>
</evidence>
<accession>A0A117M734</accession>
<evidence type="ECO:0000259" key="3">
    <source>
        <dbReference type="Pfam" id="PF13439"/>
    </source>
</evidence>
<dbReference type="AlphaFoldDB" id="A0A117M734"/>
<dbReference type="GO" id="GO:0016757">
    <property type="term" value="F:glycosyltransferase activity"/>
    <property type="evidence" value="ECO:0007669"/>
    <property type="project" value="InterPro"/>
</dbReference>
<dbReference type="PANTHER" id="PTHR46401">
    <property type="entry name" value="GLYCOSYLTRANSFERASE WBBK-RELATED"/>
    <property type="match status" value="1"/>
</dbReference>
<comment type="caution">
    <text evidence="4">The sequence shown here is derived from an EMBL/GenBank/DDBJ whole genome shotgun (WGS) entry which is preliminary data.</text>
</comment>
<feature type="domain" description="Glycosyl transferase family 1" evidence="2">
    <location>
        <begin position="225"/>
        <end position="375"/>
    </location>
</feature>
<dbReference type="InterPro" id="IPR028098">
    <property type="entry name" value="Glyco_trans_4-like_N"/>
</dbReference>
<dbReference type="GO" id="GO:0009103">
    <property type="term" value="P:lipopolysaccharide biosynthetic process"/>
    <property type="evidence" value="ECO:0007669"/>
    <property type="project" value="TreeGrafter"/>
</dbReference>
<dbReference type="Gene3D" id="3.40.50.2000">
    <property type="entry name" value="Glycogen Phosphorylase B"/>
    <property type="match status" value="2"/>
</dbReference>
<feature type="domain" description="Glycosyltransferase subfamily 4-like N-terminal" evidence="3">
    <location>
        <begin position="19"/>
        <end position="215"/>
    </location>
</feature>
<sequence>MKVLNLNTLSSIRSTGKIVDYLHEYLTRNGLESYVAYSFGPKIRNGFIIGNPFEKKIEALTARITGLQGYTCFWGTLNFIEFLKKIKPDLIHIHNIHSNFLNYPMLFKYIIKNRTPVVITLHDCWFYTGKCTHYFTQNCYKWQSTCKKCPQLRKDIPSWFLDRTEKMFNDKKSWISSIENLTVTGPSKWIIEEAKKSFLKNAKIIKTIYNPIDTNIFKPSDVTVLKNELNLNDKFIILGVASKFNENNGLDKFIELSKIIDKKNIIVLIGGIDYKNILPSNIIHIKETHNRGELSMYYSLADLYVNFAKENTFGLTTAEALACGTPIVVYKTTANSEMLYDVNGFEMKVNQELNDIISIVENIKKNEKEENKQKRIDFVTKNFNKEKIMKEYIQIYNKILKG</sequence>
<keyword evidence="1 4" id="KW-0808">Transferase</keyword>
<name>A0A117M734_UNCT6</name>
<protein>
    <submittedName>
        <fullName evidence="4">Glycosyl transferase group 1</fullName>
    </submittedName>
</protein>
<dbReference type="SUPFAM" id="SSF53756">
    <property type="entry name" value="UDP-Glycosyltransferase/glycogen phosphorylase"/>
    <property type="match status" value="1"/>
</dbReference>
<dbReference type="PANTHER" id="PTHR46401:SF2">
    <property type="entry name" value="GLYCOSYLTRANSFERASE WBBK-RELATED"/>
    <property type="match status" value="1"/>
</dbReference>
<organism evidence="4 5">
    <name type="scientific">candidate division TA06 bacterium 34_109</name>
    <dbReference type="NCBI Taxonomy" id="1635277"/>
    <lineage>
        <taxon>Bacteria</taxon>
        <taxon>Bacteria division TA06</taxon>
    </lineage>
</organism>
<dbReference type="InterPro" id="IPR001296">
    <property type="entry name" value="Glyco_trans_1"/>
</dbReference>
<evidence type="ECO:0000259" key="2">
    <source>
        <dbReference type="Pfam" id="PF00534"/>
    </source>
</evidence>
<dbReference type="Pfam" id="PF00534">
    <property type="entry name" value="Glycos_transf_1"/>
    <property type="match status" value="1"/>
</dbReference>
<dbReference type="Pfam" id="PF13439">
    <property type="entry name" value="Glyco_transf_4"/>
    <property type="match status" value="1"/>
</dbReference>
<gene>
    <name evidence="4" type="ORF">XE03_0005</name>
</gene>
<proteinExistence type="predicted"/>
<dbReference type="Proteomes" id="UP000053467">
    <property type="component" value="Unassembled WGS sequence"/>
</dbReference>
<reference evidence="5" key="1">
    <citation type="journal article" date="2015" name="MBio">
        <title>Genome-Resolved Metagenomic Analysis Reveals Roles for Candidate Phyla and Other Microbial Community Members in Biogeochemical Transformations in Oil Reservoirs.</title>
        <authorList>
            <person name="Hu P."/>
            <person name="Tom L."/>
            <person name="Singh A."/>
            <person name="Thomas B.C."/>
            <person name="Baker B.J."/>
            <person name="Piceno Y.M."/>
            <person name="Andersen G.L."/>
            <person name="Banfield J.F."/>
        </authorList>
    </citation>
    <scope>NUCLEOTIDE SEQUENCE [LARGE SCALE GENOMIC DNA]</scope>
</reference>
<dbReference type="EMBL" id="LGGX01000001">
    <property type="protein sequence ID" value="KUK87999.1"/>
    <property type="molecule type" value="Genomic_DNA"/>
</dbReference>